<protein>
    <submittedName>
        <fullName evidence="1">Uncharacterized protein</fullName>
    </submittedName>
</protein>
<name>A0ACC3ADC7_9EURO</name>
<dbReference type="Proteomes" id="UP001172386">
    <property type="component" value="Unassembled WGS sequence"/>
</dbReference>
<evidence type="ECO:0000313" key="1">
    <source>
        <dbReference type="EMBL" id="KAJ9659742.1"/>
    </source>
</evidence>
<gene>
    <name evidence="1" type="ORF">H2198_002990</name>
</gene>
<keyword evidence="2" id="KW-1185">Reference proteome</keyword>
<reference evidence="1" key="1">
    <citation type="submission" date="2022-10" db="EMBL/GenBank/DDBJ databases">
        <title>Culturing micro-colonial fungi from biological soil crusts in the Mojave desert and describing Neophaeococcomyces mojavensis, and introducing the new genera and species Taxawa tesnikishii.</title>
        <authorList>
            <person name="Kurbessoian T."/>
            <person name="Stajich J.E."/>
        </authorList>
    </citation>
    <scope>NUCLEOTIDE SEQUENCE</scope>
    <source>
        <strain evidence="1">JES_112</strain>
    </source>
</reference>
<accession>A0ACC3ADC7</accession>
<proteinExistence type="predicted"/>
<organism evidence="1 2">
    <name type="scientific">Neophaeococcomyces mojaviensis</name>
    <dbReference type="NCBI Taxonomy" id="3383035"/>
    <lineage>
        <taxon>Eukaryota</taxon>
        <taxon>Fungi</taxon>
        <taxon>Dikarya</taxon>
        <taxon>Ascomycota</taxon>
        <taxon>Pezizomycotina</taxon>
        <taxon>Eurotiomycetes</taxon>
        <taxon>Chaetothyriomycetidae</taxon>
        <taxon>Chaetothyriales</taxon>
        <taxon>Chaetothyriales incertae sedis</taxon>
        <taxon>Neophaeococcomyces</taxon>
    </lineage>
</organism>
<comment type="caution">
    <text evidence="1">The sequence shown here is derived from an EMBL/GenBank/DDBJ whole genome shotgun (WGS) entry which is preliminary data.</text>
</comment>
<sequence>MRFRQITLLVTVVADAFAAAKSTRKDLLTRRQKIGIPPPPDPEPVEVIELQLPPAISNPAVGACSLDENIRRTGCMNATGHFQSNSFTADGKHLIVELEFVGAPTAPDPASIFTGKQIVLIKADGTTFKSGDPWKCVTCGIPTPNSVGRNSAIDYPQAFKDGQRILAGTNIIDCGGTPIVSEDCTPEKTRILPIRWNVTPDRSGKSGSMRELRLHPDDVHLGWSSVAGSGQFGYFGRLVLNESPDIGEPPSLHYDLTNVSLLFDPDAVPPIVTKEGVMEINHDAIEIGELRGFSGTGDEITYVGYPWESCNIDLFAVHLQTGKVRRLTAHPEYADPIDISPDDKWMVIEDTRGTNRQMFIAGMRGIPPITDLISTSATSSTRNNGARRFFQPFLLDRYGDRGNYFGQRINAEGDGAPGSINDPNWNAMADPKWSPDGTRIAYHQSLVVSPACGGQNPLPCPKSTAQGGRVWRLMLATLVSRKPKGPVVVNPVPDNIPWATPYVPGSSAPDRLTAPKGIYTLYGKFSGTAEVSLPQAINGEGVGTVAVRYDNFSDDGTLVLNGYENVTSRSPSITVIELDWHSDIVQTGDVQGTKKTSPDGFHLRIDYLRNIFDANGTLTTILDGKQYLQPANGT</sequence>
<dbReference type="EMBL" id="JAPDRQ010000037">
    <property type="protein sequence ID" value="KAJ9659742.1"/>
    <property type="molecule type" value="Genomic_DNA"/>
</dbReference>
<evidence type="ECO:0000313" key="2">
    <source>
        <dbReference type="Proteomes" id="UP001172386"/>
    </source>
</evidence>